<gene>
    <name evidence="1" type="ORF">DPMN_070342</name>
</gene>
<reference evidence="1" key="2">
    <citation type="submission" date="2020-11" db="EMBL/GenBank/DDBJ databases">
        <authorList>
            <person name="McCartney M.A."/>
            <person name="Auch B."/>
            <person name="Kono T."/>
            <person name="Mallez S."/>
            <person name="Becker A."/>
            <person name="Gohl D.M."/>
            <person name="Silverstein K.A.T."/>
            <person name="Koren S."/>
            <person name="Bechman K.B."/>
            <person name="Herman A."/>
            <person name="Abrahante J.E."/>
            <person name="Garbe J."/>
        </authorList>
    </citation>
    <scope>NUCLEOTIDE SEQUENCE</scope>
    <source>
        <strain evidence="1">Duluth1</strain>
        <tissue evidence="1">Whole animal</tissue>
    </source>
</reference>
<dbReference type="EMBL" id="JAIWYP010000014">
    <property type="protein sequence ID" value="KAH3710847.1"/>
    <property type="molecule type" value="Genomic_DNA"/>
</dbReference>
<sequence>MLRHSIRQIARQMVKVVGLVGEHGIPGQIHMLLISMQLEQQWIRIMLVLFNIQS</sequence>
<protein>
    <submittedName>
        <fullName evidence="1">Uncharacterized protein</fullName>
    </submittedName>
</protein>
<reference evidence="1" key="1">
    <citation type="journal article" date="2019" name="bioRxiv">
        <title>The Genome of the Zebra Mussel, Dreissena polymorpha: A Resource for Invasive Species Research.</title>
        <authorList>
            <person name="McCartney M.A."/>
            <person name="Auch B."/>
            <person name="Kono T."/>
            <person name="Mallez S."/>
            <person name="Zhang Y."/>
            <person name="Obille A."/>
            <person name="Becker A."/>
            <person name="Abrahante J.E."/>
            <person name="Garbe J."/>
            <person name="Badalamenti J.P."/>
            <person name="Herman A."/>
            <person name="Mangelson H."/>
            <person name="Liachko I."/>
            <person name="Sullivan S."/>
            <person name="Sone E.D."/>
            <person name="Koren S."/>
            <person name="Silverstein K.A.T."/>
            <person name="Beckman K.B."/>
            <person name="Gohl D.M."/>
        </authorList>
    </citation>
    <scope>NUCLEOTIDE SEQUENCE</scope>
    <source>
        <strain evidence="1">Duluth1</strain>
        <tissue evidence="1">Whole animal</tissue>
    </source>
</reference>
<proteinExistence type="predicted"/>
<organism evidence="1 2">
    <name type="scientific">Dreissena polymorpha</name>
    <name type="common">Zebra mussel</name>
    <name type="synonym">Mytilus polymorpha</name>
    <dbReference type="NCBI Taxonomy" id="45954"/>
    <lineage>
        <taxon>Eukaryota</taxon>
        <taxon>Metazoa</taxon>
        <taxon>Spiralia</taxon>
        <taxon>Lophotrochozoa</taxon>
        <taxon>Mollusca</taxon>
        <taxon>Bivalvia</taxon>
        <taxon>Autobranchia</taxon>
        <taxon>Heteroconchia</taxon>
        <taxon>Euheterodonta</taxon>
        <taxon>Imparidentia</taxon>
        <taxon>Neoheterodontei</taxon>
        <taxon>Myida</taxon>
        <taxon>Dreissenoidea</taxon>
        <taxon>Dreissenidae</taxon>
        <taxon>Dreissena</taxon>
    </lineage>
</organism>
<keyword evidence="2" id="KW-1185">Reference proteome</keyword>
<name>A0A9D3Z5S9_DREPO</name>
<dbReference type="Proteomes" id="UP000828390">
    <property type="component" value="Unassembled WGS sequence"/>
</dbReference>
<evidence type="ECO:0000313" key="2">
    <source>
        <dbReference type="Proteomes" id="UP000828390"/>
    </source>
</evidence>
<accession>A0A9D3Z5S9</accession>
<dbReference type="AlphaFoldDB" id="A0A9D3Z5S9"/>
<evidence type="ECO:0000313" key="1">
    <source>
        <dbReference type="EMBL" id="KAH3710847.1"/>
    </source>
</evidence>
<comment type="caution">
    <text evidence="1">The sequence shown here is derived from an EMBL/GenBank/DDBJ whole genome shotgun (WGS) entry which is preliminary data.</text>
</comment>